<organism evidence="2 3">
    <name type="scientific">Araneus ventricosus</name>
    <name type="common">Orbweaver spider</name>
    <name type="synonym">Epeira ventricosa</name>
    <dbReference type="NCBI Taxonomy" id="182803"/>
    <lineage>
        <taxon>Eukaryota</taxon>
        <taxon>Metazoa</taxon>
        <taxon>Ecdysozoa</taxon>
        <taxon>Arthropoda</taxon>
        <taxon>Chelicerata</taxon>
        <taxon>Arachnida</taxon>
        <taxon>Araneae</taxon>
        <taxon>Araneomorphae</taxon>
        <taxon>Entelegynae</taxon>
        <taxon>Araneoidea</taxon>
        <taxon>Araneidae</taxon>
        <taxon>Araneus</taxon>
    </lineage>
</organism>
<gene>
    <name evidence="2" type="ORF">AVEN_48130_1</name>
</gene>
<dbReference type="Proteomes" id="UP000499080">
    <property type="component" value="Unassembled WGS sequence"/>
</dbReference>
<keyword evidence="3" id="KW-1185">Reference proteome</keyword>
<feature type="compositionally biased region" description="Basic and acidic residues" evidence="1">
    <location>
        <begin position="1"/>
        <end position="17"/>
    </location>
</feature>
<accession>A0A4Y2L7L7</accession>
<evidence type="ECO:0000313" key="3">
    <source>
        <dbReference type="Proteomes" id="UP000499080"/>
    </source>
</evidence>
<sequence>MSPQEKSKYDESGDRGGQRTGTSLPIQGLAGNLKALGPGVQLAKDAYMRTNETGPLPLFRKYLTIHNHKVESQLNTFSALLGMLSVVQLM</sequence>
<evidence type="ECO:0000256" key="1">
    <source>
        <dbReference type="SAM" id="MobiDB-lite"/>
    </source>
</evidence>
<reference evidence="2 3" key="1">
    <citation type="journal article" date="2019" name="Sci. Rep.">
        <title>Orb-weaving spider Araneus ventricosus genome elucidates the spidroin gene catalogue.</title>
        <authorList>
            <person name="Kono N."/>
            <person name="Nakamura H."/>
            <person name="Ohtoshi R."/>
            <person name="Moran D.A.P."/>
            <person name="Shinohara A."/>
            <person name="Yoshida Y."/>
            <person name="Fujiwara M."/>
            <person name="Mori M."/>
            <person name="Tomita M."/>
            <person name="Arakawa K."/>
        </authorList>
    </citation>
    <scope>NUCLEOTIDE SEQUENCE [LARGE SCALE GENOMIC DNA]</scope>
</reference>
<dbReference type="EMBL" id="BGPR01005459">
    <property type="protein sequence ID" value="GBN10399.1"/>
    <property type="molecule type" value="Genomic_DNA"/>
</dbReference>
<protein>
    <submittedName>
        <fullName evidence="2">Uncharacterized protein</fullName>
    </submittedName>
</protein>
<name>A0A4Y2L7L7_ARAVE</name>
<evidence type="ECO:0000313" key="2">
    <source>
        <dbReference type="EMBL" id="GBN10399.1"/>
    </source>
</evidence>
<dbReference type="AlphaFoldDB" id="A0A4Y2L7L7"/>
<feature type="region of interest" description="Disordered" evidence="1">
    <location>
        <begin position="1"/>
        <end position="25"/>
    </location>
</feature>
<proteinExistence type="predicted"/>
<comment type="caution">
    <text evidence="2">The sequence shown here is derived from an EMBL/GenBank/DDBJ whole genome shotgun (WGS) entry which is preliminary data.</text>
</comment>